<feature type="compositionally biased region" description="Low complexity" evidence="14">
    <location>
        <begin position="1"/>
        <end position="18"/>
    </location>
</feature>
<evidence type="ECO:0000256" key="3">
    <source>
        <dbReference type="ARBA" id="ARBA00005682"/>
    </source>
</evidence>
<comment type="similarity">
    <text evidence="3">Belongs to the EGR C2H2-type zinc-finger protein family.</text>
</comment>
<dbReference type="PANTHER" id="PTHR23235:SF138">
    <property type="entry name" value="C2H2-TYPE DOMAIN-CONTAINING PROTEIN"/>
    <property type="match status" value="1"/>
</dbReference>
<feature type="compositionally biased region" description="Low complexity" evidence="14">
    <location>
        <begin position="220"/>
        <end position="229"/>
    </location>
</feature>
<dbReference type="PROSITE" id="PS50157">
    <property type="entry name" value="ZINC_FINGER_C2H2_2"/>
    <property type="match status" value="3"/>
</dbReference>
<keyword evidence="8" id="KW-0862">Zinc</keyword>
<evidence type="ECO:0000256" key="9">
    <source>
        <dbReference type="ARBA" id="ARBA00023015"/>
    </source>
</evidence>
<feature type="compositionally biased region" description="Basic and acidic residues" evidence="14">
    <location>
        <begin position="207"/>
        <end position="219"/>
    </location>
</feature>
<dbReference type="GO" id="GO:0005634">
    <property type="term" value="C:nucleus"/>
    <property type="evidence" value="ECO:0007669"/>
    <property type="project" value="UniProtKB-SubCell"/>
</dbReference>
<feature type="region of interest" description="Disordered" evidence="14">
    <location>
        <begin position="1"/>
        <end position="24"/>
    </location>
</feature>
<accession>A0A1I7USR0</accession>
<dbReference type="GO" id="GO:0000978">
    <property type="term" value="F:RNA polymerase II cis-regulatory region sequence-specific DNA binding"/>
    <property type="evidence" value="ECO:0007669"/>
    <property type="project" value="TreeGrafter"/>
</dbReference>
<evidence type="ECO:0000256" key="4">
    <source>
        <dbReference type="ARBA" id="ARBA00022490"/>
    </source>
</evidence>
<feature type="compositionally biased region" description="Low complexity" evidence="14">
    <location>
        <begin position="242"/>
        <end position="269"/>
    </location>
</feature>
<evidence type="ECO:0000256" key="14">
    <source>
        <dbReference type="SAM" id="MobiDB-lite"/>
    </source>
</evidence>
<evidence type="ECO:0000256" key="10">
    <source>
        <dbReference type="ARBA" id="ARBA00023125"/>
    </source>
</evidence>
<keyword evidence="10" id="KW-0238">DNA-binding</keyword>
<evidence type="ECO:0000259" key="15">
    <source>
        <dbReference type="PROSITE" id="PS50157"/>
    </source>
</evidence>
<dbReference type="WBParaSite" id="Csp11.Scaffold630.g18969.t1">
    <property type="protein sequence ID" value="Csp11.Scaffold630.g18969.t1"/>
    <property type="gene ID" value="Csp11.Scaffold630.g18969"/>
</dbReference>
<dbReference type="Gene3D" id="3.30.160.60">
    <property type="entry name" value="Classic Zinc Finger"/>
    <property type="match status" value="2"/>
</dbReference>
<evidence type="ECO:0000256" key="11">
    <source>
        <dbReference type="ARBA" id="ARBA00023163"/>
    </source>
</evidence>
<protein>
    <submittedName>
        <fullName evidence="17">Protein krueppel</fullName>
    </submittedName>
</protein>
<feature type="compositionally biased region" description="Gly residues" evidence="14">
    <location>
        <begin position="79"/>
        <end position="100"/>
    </location>
</feature>
<evidence type="ECO:0000256" key="12">
    <source>
        <dbReference type="ARBA" id="ARBA00023242"/>
    </source>
</evidence>
<dbReference type="InterPro" id="IPR013087">
    <property type="entry name" value="Znf_C2H2_type"/>
</dbReference>
<evidence type="ECO:0000256" key="6">
    <source>
        <dbReference type="ARBA" id="ARBA00022737"/>
    </source>
</evidence>
<feature type="domain" description="C2H2-type" evidence="15">
    <location>
        <begin position="163"/>
        <end position="190"/>
    </location>
</feature>
<evidence type="ECO:0000256" key="5">
    <source>
        <dbReference type="ARBA" id="ARBA00022723"/>
    </source>
</evidence>
<keyword evidence="12" id="KW-0539">Nucleus</keyword>
<proteinExistence type="inferred from homology"/>
<feature type="domain" description="C2H2-type" evidence="15">
    <location>
        <begin position="191"/>
        <end position="220"/>
    </location>
</feature>
<dbReference type="Proteomes" id="UP000095282">
    <property type="component" value="Unplaced"/>
</dbReference>
<dbReference type="PROSITE" id="PS00028">
    <property type="entry name" value="ZINC_FINGER_C2H2_1"/>
    <property type="match status" value="3"/>
</dbReference>
<dbReference type="SMART" id="SM00355">
    <property type="entry name" value="ZnF_C2H2"/>
    <property type="match status" value="3"/>
</dbReference>
<comment type="subcellular location">
    <subcellularLocation>
        <location evidence="2">Cytoplasm</location>
    </subcellularLocation>
    <subcellularLocation>
        <location evidence="1">Nucleus</location>
    </subcellularLocation>
</comment>
<keyword evidence="9" id="KW-0805">Transcription regulation</keyword>
<evidence type="ECO:0000313" key="16">
    <source>
        <dbReference type="Proteomes" id="UP000095282"/>
    </source>
</evidence>
<dbReference type="FunFam" id="3.30.160.60:FF:000092">
    <property type="entry name" value="Early growth response protein 3"/>
    <property type="match status" value="1"/>
</dbReference>
<feature type="domain" description="C2H2-type" evidence="15">
    <location>
        <begin position="133"/>
        <end position="162"/>
    </location>
</feature>
<sequence length="302" mass="33895">MQQQQQQQQHQQQQAAAAAHHHQNNPHTQLLNRIISHSIMNPAENGAGGFEGMFLNTGHQKFDFLPHLQGHPNHLMQNGGLGSQDGGGGGGQTNGGGARGSNGTSTTTKKKKGQGPGRRPALDANGMPKERPFMCPRPECRKSFCRNDHLQRHMRIHTGQRLFQCMTCLRSFSRSDHLAKHERTHSSDKPYSCGVCSRRFHKHDEQKKHSEKCQHKADEQQQQQQQTSRQQLNLMGHNMYQNQNSTSASNTSNSTSNSSNTNRPSFNSSHHFHRLVDDIERFNAIAELEQLDDDSIDDDGSI</sequence>
<dbReference type="GO" id="GO:0000981">
    <property type="term" value="F:DNA-binding transcription factor activity, RNA polymerase II-specific"/>
    <property type="evidence" value="ECO:0007669"/>
    <property type="project" value="TreeGrafter"/>
</dbReference>
<dbReference type="InterPro" id="IPR036236">
    <property type="entry name" value="Znf_C2H2_sf"/>
</dbReference>
<keyword evidence="4" id="KW-0963">Cytoplasm</keyword>
<reference evidence="17" key="1">
    <citation type="submission" date="2016-11" db="UniProtKB">
        <authorList>
            <consortium name="WormBaseParasite"/>
        </authorList>
    </citation>
    <scope>IDENTIFICATION</scope>
</reference>
<dbReference type="GO" id="GO:0008270">
    <property type="term" value="F:zinc ion binding"/>
    <property type="evidence" value="ECO:0007669"/>
    <property type="project" value="UniProtKB-KW"/>
</dbReference>
<evidence type="ECO:0000256" key="2">
    <source>
        <dbReference type="ARBA" id="ARBA00004496"/>
    </source>
</evidence>
<dbReference type="STRING" id="1561998.A0A1I7USR0"/>
<keyword evidence="5" id="KW-0479">Metal-binding</keyword>
<evidence type="ECO:0000256" key="8">
    <source>
        <dbReference type="ARBA" id="ARBA00022833"/>
    </source>
</evidence>
<evidence type="ECO:0000256" key="7">
    <source>
        <dbReference type="ARBA" id="ARBA00022771"/>
    </source>
</evidence>
<feature type="region of interest" description="Disordered" evidence="14">
    <location>
        <begin position="207"/>
        <end position="229"/>
    </location>
</feature>
<dbReference type="AlphaFoldDB" id="A0A1I7USR0"/>
<evidence type="ECO:0000256" key="1">
    <source>
        <dbReference type="ARBA" id="ARBA00004123"/>
    </source>
</evidence>
<keyword evidence="7 13" id="KW-0863">Zinc-finger</keyword>
<feature type="region of interest" description="Disordered" evidence="14">
    <location>
        <begin position="241"/>
        <end position="269"/>
    </location>
</feature>
<evidence type="ECO:0000256" key="13">
    <source>
        <dbReference type="PROSITE-ProRule" id="PRU00042"/>
    </source>
</evidence>
<organism evidence="16 17">
    <name type="scientific">Caenorhabditis tropicalis</name>
    <dbReference type="NCBI Taxonomy" id="1561998"/>
    <lineage>
        <taxon>Eukaryota</taxon>
        <taxon>Metazoa</taxon>
        <taxon>Ecdysozoa</taxon>
        <taxon>Nematoda</taxon>
        <taxon>Chromadorea</taxon>
        <taxon>Rhabditida</taxon>
        <taxon>Rhabditina</taxon>
        <taxon>Rhabditomorpha</taxon>
        <taxon>Rhabditoidea</taxon>
        <taxon>Rhabditidae</taxon>
        <taxon>Peloderinae</taxon>
        <taxon>Caenorhabditis</taxon>
    </lineage>
</organism>
<keyword evidence="11" id="KW-0804">Transcription</keyword>
<keyword evidence="16" id="KW-1185">Reference proteome</keyword>
<feature type="region of interest" description="Disordered" evidence="14">
    <location>
        <begin position="65"/>
        <end position="133"/>
    </location>
</feature>
<dbReference type="SUPFAM" id="SSF57667">
    <property type="entry name" value="beta-beta-alpha zinc fingers"/>
    <property type="match status" value="2"/>
</dbReference>
<dbReference type="GO" id="GO:0005737">
    <property type="term" value="C:cytoplasm"/>
    <property type="evidence" value="ECO:0007669"/>
    <property type="project" value="UniProtKB-SubCell"/>
</dbReference>
<evidence type="ECO:0000313" key="17">
    <source>
        <dbReference type="WBParaSite" id="Csp11.Scaffold630.g18969.t1"/>
    </source>
</evidence>
<name>A0A1I7USR0_9PELO</name>
<dbReference type="PANTHER" id="PTHR23235">
    <property type="entry name" value="KRUEPPEL-LIKE TRANSCRIPTION FACTOR"/>
    <property type="match status" value="1"/>
</dbReference>
<keyword evidence="6" id="KW-0677">Repeat</keyword>
<dbReference type="Pfam" id="PF00096">
    <property type="entry name" value="zf-C2H2"/>
    <property type="match status" value="2"/>
</dbReference>